<protein>
    <submittedName>
        <fullName evidence="2">Uncharacterized protein</fullName>
    </submittedName>
</protein>
<dbReference type="AlphaFoldDB" id="A0A3L9M0K2"/>
<evidence type="ECO:0000313" key="3">
    <source>
        <dbReference type="Proteomes" id="UP000275348"/>
    </source>
</evidence>
<sequence>MKKDSLNLVERVTNETPKWFKIVRNVGLALTAISGTLLAAPVVLPATVITVAGYLALGGAIASAVAQTAVKIDEAESDPNKK</sequence>
<feature type="transmembrane region" description="Helical" evidence="1">
    <location>
        <begin position="21"/>
        <end position="40"/>
    </location>
</feature>
<organism evidence="2 3">
    <name type="scientific">Faecalibacter macacae</name>
    <dbReference type="NCBI Taxonomy" id="1859289"/>
    <lineage>
        <taxon>Bacteria</taxon>
        <taxon>Pseudomonadati</taxon>
        <taxon>Bacteroidota</taxon>
        <taxon>Flavobacteriia</taxon>
        <taxon>Flavobacteriales</taxon>
        <taxon>Weeksellaceae</taxon>
        <taxon>Faecalibacter</taxon>
    </lineage>
</organism>
<reference evidence="2 3" key="1">
    <citation type="submission" date="2018-10" db="EMBL/GenBank/DDBJ databases">
        <authorList>
            <person name="Chen X."/>
        </authorList>
    </citation>
    <scope>NUCLEOTIDE SEQUENCE [LARGE SCALE GENOMIC DNA]</scope>
    <source>
        <strain evidence="2 3">YIM 102668</strain>
    </source>
</reference>
<keyword evidence="1" id="KW-0812">Transmembrane</keyword>
<name>A0A3L9M0K2_9FLAO</name>
<evidence type="ECO:0000256" key="1">
    <source>
        <dbReference type="SAM" id="Phobius"/>
    </source>
</evidence>
<gene>
    <name evidence="2" type="ORF">EAH69_13475</name>
</gene>
<proteinExistence type="predicted"/>
<dbReference type="EMBL" id="RDOJ01000028">
    <property type="protein sequence ID" value="RLZ06452.1"/>
    <property type="molecule type" value="Genomic_DNA"/>
</dbReference>
<dbReference type="Proteomes" id="UP000275348">
    <property type="component" value="Unassembled WGS sequence"/>
</dbReference>
<keyword evidence="1" id="KW-1133">Transmembrane helix</keyword>
<feature type="transmembrane region" description="Helical" evidence="1">
    <location>
        <begin position="46"/>
        <end position="66"/>
    </location>
</feature>
<accession>A0A3L9M0K2</accession>
<comment type="caution">
    <text evidence="2">The sequence shown here is derived from an EMBL/GenBank/DDBJ whole genome shotgun (WGS) entry which is preliminary data.</text>
</comment>
<dbReference type="OrthoDB" id="679091at2"/>
<keyword evidence="3" id="KW-1185">Reference proteome</keyword>
<evidence type="ECO:0000313" key="2">
    <source>
        <dbReference type="EMBL" id="RLZ06452.1"/>
    </source>
</evidence>
<dbReference type="RefSeq" id="WP_121935739.1">
    <property type="nucleotide sequence ID" value="NZ_RDOJ01000028.1"/>
</dbReference>
<keyword evidence="1" id="KW-0472">Membrane</keyword>